<evidence type="ECO:0000256" key="13">
    <source>
        <dbReference type="RuleBase" id="RU362091"/>
    </source>
</evidence>
<keyword evidence="10" id="KW-0325">Glycoprotein</keyword>
<dbReference type="NCBIfam" id="TIGR00813">
    <property type="entry name" value="sss"/>
    <property type="match status" value="1"/>
</dbReference>
<keyword evidence="7" id="KW-0915">Sodium</keyword>
<feature type="transmembrane region" description="Helical" evidence="14">
    <location>
        <begin position="129"/>
        <end position="148"/>
    </location>
</feature>
<sequence>MSSDEPATLSAADYAVFGVTLGISALIGIFYAIKDRRQQNGTEGYLMGGRSMGMVPISLSLSVSFMSAITVLGAPAEVYLYGTMYWWFLLAMFFVAVITAEIFIPVFYNIGISSTYEYLEKRFNRPVRILATLTFIVENILYIGIVIYAPSLALNAVTGFSLWGAVLSTGIVCIFYTTLGGLKAVVWTDVFQAIVMLIGFLSVTIKGSIEVGGFGRAWEIAEENGRIDFVHFEMDPRFRHTFWSVVVGGTFLWLGVYAVSQSQVQRYLSCKTEKEAKGALYLNWLGLVIIISLSMMNGVIMYAYFADCDPLSTGKVTKSDQLLPYLSLNIFKNQQGLTGVVMSCVFSGSLSTVSSGINAMACVTIEDFIKPVTNWSETKYTWVSKGFVVVFGALCIGMAYIASLLGGVLEAALSILGLVGGPLIGVFTLGLIFPFANSLGAFVGLLAGVGMSSWVYVGSKAYPPNNYFIRVLPLDSSCLDELSSNATQSMLATTIGTTATPPPDYPAIADLYAVSYSYYSCIGFGATVVIGLLISIMSCGWRDRKKVDPELVHSLFDHWIFSWLPERFLEFMRCGVDSKESSFYRDETKRTEKIEINAIEFDHKLPGLSMTHYNGAIDEKELNDEISVNLASEDITSKL</sequence>
<evidence type="ECO:0000256" key="4">
    <source>
        <dbReference type="ARBA" id="ARBA00022475"/>
    </source>
</evidence>
<dbReference type="EMBL" id="CAWYQH010000141">
    <property type="protein sequence ID" value="CAK8694383.1"/>
    <property type="molecule type" value="Genomic_DNA"/>
</dbReference>
<protein>
    <recommendedName>
        <fullName evidence="17">Sodium-coupled monocarboxylate transporter 1</fullName>
    </recommendedName>
</protein>
<feature type="transmembrane region" description="Helical" evidence="14">
    <location>
        <begin position="85"/>
        <end position="108"/>
    </location>
</feature>
<comment type="subcellular location">
    <subcellularLocation>
        <location evidence="1">Cell membrane</location>
        <topology evidence="1">Multi-pass membrane protein</topology>
    </subcellularLocation>
</comment>
<feature type="transmembrane region" description="Helical" evidence="14">
    <location>
        <begin position="386"/>
        <end position="405"/>
    </location>
</feature>
<evidence type="ECO:0000256" key="9">
    <source>
        <dbReference type="ARBA" id="ARBA00023136"/>
    </source>
</evidence>
<keyword evidence="11" id="KW-0739">Sodium transport</keyword>
<feature type="transmembrane region" description="Helical" evidence="14">
    <location>
        <begin position="280"/>
        <end position="305"/>
    </location>
</feature>
<dbReference type="InterPro" id="IPR038377">
    <property type="entry name" value="Na/Glc_symporter_sf"/>
</dbReference>
<keyword evidence="6 14" id="KW-1133">Transmembrane helix</keyword>
<keyword evidence="16" id="KW-1185">Reference proteome</keyword>
<gene>
    <name evidence="15" type="ORF">CVLEPA_LOCUS27753</name>
</gene>
<evidence type="ECO:0000256" key="5">
    <source>
        <dbReference type="ARBA" id="ARBA00022692"/>
    </source>
</evidence>
<evidence type="ECO:0000256" key="12">
    <source>
        <dbReference type="ARBA" id="ARBA00036099"/>
    </source>
</evidence>
<evidence type="ECO:0008006" key="17">
    <source>
        <dbReference type="Google" id="ProtNLM"/>
    </source>
</evidence>
<feature type="transmembrane region" description="Helical" evidence="14">
    <location>
        <begin position="439"/>
        <end position="457"/>
    </location>
</feature>
<dbReference type="InterPro" id="IPR018212">
    <property type="entry name" value="Na/solute_symporter_CS"/>
</dbReference>
<comment type="catalytic activity">
    <reaction evidence="12">
        <text>iodide(out) + 2 Na(+)(out) = iodide(in) + 2 Na(+)(in)</text>
        <dbReference type="Rhea" id="RHEA:71207"/>
        <dbReference type="ChEBI" id="CHEBI:16382"/>
        <dbReference type="ChEBI" id="CHEBI:29101"/>
    </reaction>
</comment>
<evidence type="ECO:0000256" key="7">
    <source>
        <dbReference type="ARBA" id="ARBA00023053"/>
    </source>
</evidence>
<feature type="transmembrane region" description="Helical" evidence="14">
    <location>
        <begin position="340"/>
        <end position="365"/>
    </location>
</feature>
<feature type="transmembrane region" description="Helical" evidence="14">
    <location>
        <begin position="160"/>
        <end position="179"/>
    </location>
</feature>
<comment type="caution">
    <text evidence="15">The sequence shown here is derived from an EMBL/GenBank/DDBJ whole genome shotgun (WGS) entry which is preliminary data.</text>
</comment>
<evidence type="ECO:0000256" key="10">
    <source>
        <dbReference type="ARBA" id="ARBA00023180"/>
    </source>
</evidence>
<dbReference type="Gene3D" id="1.20.1730.10">
    <property type="entry name" value="Sodium/glucose cotransporter"/>
    <property type="match status" value="1"/>
</dbReference>
<evidence type="ECO:0000313" key="15">
    <source>
        <dbReference type="EMBL" id="CAK8694383.1"/>
    </source>
</evidence>
<dbReference type="InterPro" id="IPR051163">
    <property type="entry name" value="Sodium:Solute_Symporter_SSF"/>
</dbReference>
<evidence type="ECO:0000256" key="3">
    <source>
        <dbReference type="ARBA" id="ARBA00022448"/>
    </source>
</evidence>
<keyword evidence="3" id="KW-0813">Transport</keyword>
<keyword evidence="4" id="KW-1003">Cell membrane</keyword>
<name>A0ABP0GTJ2_CLALP</name>
<keyword evidence="5 14" id="KW-0812">Transmembrane</keyword>
<evidence type="ECO:0000256" key="6">
    <source>
        <dbReference type="ARBA" id="ARBA00022989"/>
    </source>
</evidence>
<evidence type="ECO:0000256" key="11">
    <source>
        <dbReference type="ARBA" id="ARBA00023201"/>
    </source>
</evidence>
<dbReference type="InterPro" id="IPR001734">
    <property type="entry name" value="Na/solute_symporter"/>
</dbReference>
<feature type="transmembrane region" description="Helical" evidence="14">
    <location>
        <begin position="241"/>
        <end position="259"/>
    </location>
</feature>
<evidence type="ECO:0000256" key="1">
    <source>
        <dbReference type="ARBA" id="ARBA00004651"/>
    </source>
</evidence>
<dbReference type="PANTHER" id="PTHR42985:SF45">
    <property type="entry name" value="SODIUM_IODIDE COTRANSPORTER-LIKE"/>
    <property type="match status" value="1"/>
</dbReference>
<dbReference type="PANTHER" id="PTHR42985">
    <property type="entry name" value="SODIUM-COUPLED MONOCARBOXYLATE TRANSPORTER"/>
    <property type="match status" value="1"/>
</dbReference>
<feature type="transmembrane region" description="Helical" evidence="14">
    <location>
        <begin position="411"/>
        <end position="432"/>
    </location>
</feature>
<proteinExistence type="inferred from homology"/>
<comment type="similarity">
    <text evidence="2 13">Belongs to the sodium:solute symporter (SSF) (TC 2.A.21) family.</text>
</comment>
<reference evidence="15 16" key="1">
    <citation type="submission" date="2024-02" db="EMBL/GenBank/DDBJ databases">
        <authorList>
            <person name="Daric V."/>
            <person name="Darras S."/>
        </authorList>
    </citation>
    <scope>NUCLEOTIDE SEQUENCE [LARGE SCALE GENOMIC DNA]</scope>
</reference>
<feature type="transmembrane region" description="Helical" evidence="14">
    <location>
        <begin position="516"/>
        <end position="536"/>
    </location>
</feature>
<dbReference type="Pfam" id="PF00474">
    <property type="entry name" value="SSF"/>
    <property type="match status" value="1"/>
</dbReference>
<dbReference type="PROSITE" id="PS00456">
    <property type="entry name" value="NA_SOLUT_SYMP_1"/>
    <property type="match status" value="1"/>
</dbReference>
<dbReference type="Proteomes" id="UP001642483">
    <property type="component" value="Unassembled WGS sequence"/>
</dbReference>
<evidence type="ECO:0000256" key="8">
    <source>
        <dbReference type="ARBA" id="ARBA00023065"/>
    </source>
</evidence>
<dbReference type="PROSITE" id="PS50283">
    <property type="entry name" value="NA_SOLUT_SYMP_3"/>
    <property type="match status" value="1"/>
</dbReference>
<keyword evidence="9 14" id="KW-0472">Membrane</keyword>
<feature type="transmembrane region" description="Helical" evidence="14">
    <location>
        <begin position="14"/>
        <end position="33"/>
    </location>
</feature>
<evidence type="ECO:0000256" key="2">
    <source>
        <dbReference type="ARBA" id="ARBA00006434"/>
    </source>
</evidence>
<accession>A0ABP0GTJ2</accession>
<evidence type="ECO:0000313" key="16">
    <source>
        <dbReference type="Proteomes" id="UP001642483"/>
    </source>
</evidence>
<feature type="transmembrane region" description="Helical" evidence="14">
    <location>
        <begin position="54"/>
        <end position="73"/>
    </location>
</feature>
<keyword evidence="8" id="KW-0406">Ion transport</keyword>
<feature type="transmembrane region" description="Helical" evidence="14">
    <location>
        <begin position="186"/>
        <end position="205"/>
    </location>
</feature>
<dbReference type="CDD" id="cd11492">
    <property type="entry name" value="SLC5sbd_NIS-SMVT"/>
    <property type="match status" value="1"/>
</dbReference>
<organism evidence="15 16">
    <name type="scientific">Clavelina lepadiformis</name>
    <name type="common">Light-bulb sea squirt</name>
    <name type="synonym">Ascidia lepadiformis</name>
    <dbReference type="NCBI Taxonomy" id="159417"/>
    <lineage>
        <taxon>Eukaryota</taxon>
        <taxon>Metazoa</taxon>
        <taxon>Chordata</taxon>
        <taxon>Tunicata</taxon>
        <taxon>Ascidiacea</taxon>
        <taxon>Aplousobranchia</taxon>
        <taxon>Clavelinidae</taxon>
        <taxon>Clavelina</taxon>
    </lineage>
</organism>
<evidence type="ECO:0000256" key="14">
    <source>
        <dbReference type="SAM" id="Phobius"/>
    </source>
</evidence>